<sequence length="169" mass="19185">MYSEKISIKYKLAEKEVLIPLSAFLFVGMFLIANFLLNLSLELIETTFSDLLHPKPFHMEVGFLFQMPIAEHPIYYMLVFLVVIGTIARTVYKLKSSFKNLNNHQKGSSRFTIVEELKKQYRAVPDREESFKGGGGVVISRLGDKVFIDDSPVNNLIIGTTRSGKGETY</sequence>
<keyword evidence="1" id="KW-0812">Transmembrane</keyword>
<protein>
    <submittedName>
        <fullName evidence="2">ATPase</fullName>
    </submittedName>
</protein>
<keyword evidence="1" id="KW-0472">Membrane</keyword>
<evidence type="ECO:0000313" key="3">
    <source>
        <dbReference type="Proteomes" id="UP000305222"/>
    </source>
</evidence>
<comment type="caution">
    <text evidence="2">The sequence shown here is derived from an EMBL/GenBank/DDBJ whole genome shotgun (WGS) entry which is preliminary data.</text>
</comment>
<name>A0A4U3AZB0_9BACI</name>
<accession>A0A4U3AZB0</accession>
<gene>
    <name evidence="2" type="ORF">FC699_18145</name>
</gene>
<feature type="transmembrane region" description="Helical" evidence="1">
    <location>
        <begin position="74"/>
        <end position="92"/>
    </location>
</feature>
<keyword evidence="1" id="KW-1133">Transmembrane helix</keyword>
<dbReference type="EMBL" id="SZON01000938">
    <property type="protein sequence ID" value="TKI93320.1"/>
    <property type="molecule type" value="Genomic_DNA"/>
</dbReference>
<dbReference type="AlphaFoldDB" id="A0A4U3AZB0"/>
<feature type="non-terminal residue" evidence="2">
    <location>
        <position position="169"/>
    </location>
</feature>
<proteinExistence type="predicted"/>
<feature type="transmembrane region" description="Helical" evidence="1">
    <location>
        <begin position="21"/>
        <end position="41"/>
    </location>
</feature>
<organism evidence="2 3">
    <name type="scientific">Bacillus wiedmannii</name>
    <dbReference type="NCBI Taxonomy" id="1890302"/>
    <lineage>
        <taxon>Bacteria</taxon>
        <taxon>Bacillati</taxon>
        <taxon>Bacillota</taxon>
        <taxon>Bacilli</taxon>
        <taxon>Bacillales</taxon>
        <taxon>Bacillaceae</taxon>
        <taxon>Bacillus</taxon>
        <taxon>Bacillus cereus group</taxon>
    </lineage>
</organism>
<evidence type="ECO:0000313" key="2">
    <source>
        <dbReference type="EMBL" id="TKI93320.1"/>
    </source>
</evidence>
<reference evidence="2 3" key="1">
    <citation type="journal article" date="2019" name="Environ. Microbiol.">
        <title>An active ?-lactamase is a part of an orchestrated cell wall stress resistance network of Bacillus subtilis and related rhizosphere species.</title>
        <authorList>
            <person name="Bucher T."/>
            <person name="Keren-Paz A."/>
            <person name="Hausser J."/>
            <person name="Olender T."/>
            <person name="Cytryn E."/>
            <person name="Kolodkin-Gal I."/>
        </authorList>
    </citation>
    <scope>NUCLEOTIDE SEQUENCE [LARGE SCALE GENOMIC DNA]</scope>
    <source>
        <strain evidence="2 3">I5</strain>
    </source>
</reference>
<dbReference type="Proteomes" id="UP000305222">
    <property type="component" value="Unassembled WGS sequence"/>
</dbReference>
<evidence type="ECO:0000256" key="1">
    <source>
        <dbReference type="SAM" id="Phobius"/>
    </source>
</evidence>